<keyword evidence="3" id="KW-1185">Reference proteome</keyword>
<dbReference type="STRING" id="1503925.TH53_14765"/>
<feature type="transmembrane region" description="Helical" evidence="1">
    <location>
        <begin position="28"/>
        <end position="46"/>
    </location>
</feature>
<accession>A0A0D0GGR4</accession>
<evidence type="ECO:0000256" key="1">
    <source>
        <dbReference type="SAM" id="Phobius"/>
    </source>
</evidence>
<protein>
    <submittedName>
        <fullName evidence="2">Uncharacterized protein</fullName>
    </submittedName>
</protein>
<keyword evidence="1" id="KW-0472">Membrane</keyword>
<feature type="transmembrane region" description="Helical" evidence="1">
    <location>
        <begin position="58"/>
        <end position="80"/>
    </location>
</feature>
<feature type="transmembrane region" description="Helical" evidence="1">
    <location>
        <begin position="5"/>
        <end position="22"/>
    </location>
</feature>
<reference evidence="2 3" key="1">
    <citation type="submission" date="2015-01" db="EMBL/GenBank/DDBJ databases">
        <title>Draft genome sequence of Pedobacter sp. NL19 isolated from sludge of an effluent treatment pond in an abandoned uranium mine.</title>
        <authorList>
            <person name="Santos T."/>
            <person name="Caetano T."/>
            <person name="Covas C."/>
            <person name="Cruz A."/>
            <person name="Mendo S."/>
        </authorList>
    </citation>
    <scope>NUCLEOTIDE SEQUENCE [LARGE SCALE GENOMIC DNA]</scope>
    <source>
        <strain evidence="2 3">NL19</strain>
    </source>
</reference>
<gene>
    <name evidence="2" type="ORF">TH53_14765</name>
</gene>
<proteinExistence type="predicted"/>
<dbReference type="AlphaFoldDB" id="A0A0D0GGR4"/>
<comment type="caution">
    <text evidence="2">The sequence shown here is derived from an EMBL/GenBank/DDBJ whole genome shotgun (WGS) entry which is preliminary data.</text>
</comment>
<evidence type="ECO:0000313" key="2">
    <source>
        <dbReference type="EMBL" id="KIO76492.1"/>
    </source>
</evidence>
<keyword evidence="1" id="KW-1133">Transmembrane helix</keyword>
<evidence type="ECO:0000313" key="3">
    <source>
        <dbReference type="Proteomes" id="UP000032049"/>
    </source>
</evidence>
<sequence length="123" mass="14109">MLGALSYLNLIFAVLYFLAYLLNGNRLVVLGLLIVIVFNWMALRNLEIRQRQWSAFQWLAALITILYAFYMGYGAVLLLLDAIRYQYYPAAAILLILSGLIFSFTIILQLFAGLYQKTNKKSD</sequence>
<dbReference type="Proteomes" id="UP000032049">
    <property type="component" value="Unassembled WGS sequence"/>
</dbReference>
<dbReference type="EMBL" id="JXRA01000061">
    <property type="protein sequence ID" value="KIO76492.1"/>
    <property type="molecule type" value="Genomic_DNA"/>
</dbReference>
<feature type="transmembrane region" description="Helical" evidence="1">
    <location>
        <begin position="92"/>
        <end position="115"/>
    </location>
</feature>
<name>A0A0D0GGR4_9SPHI</name>
<keyword evidence="1" id="KW-0812">Transmembrane</keyword>
<organism evidence="2 3">
    <name type="scientific">Pedobacter lusitanus</name>
    <dbReference type="NCBI Taxonomy" id="1503925"/>
    <lineage>
        <taxon>Bacteria</taxon>
        <taxon>Pseudomonadati</taxon>
        <taxon>Bacteroidota</taxon>
        <taxon>Sphingobacteriia</taxon>
        <taxon>Sphingobacteriales</taxon>
        <taxon>Sphingobacteriaceae</taxon>
        <taxon>Pedobacter</taxon>
    </lineage>
</organism>